<name>A0A1H1FBX3_9FLAO</name>
<feature type="transmembrane region" description="Helical" evidence="1">
    <location>
        <begin position="79"/>
        <end position="96"/>
    </location>
</feature>
<feature type="transmembrane region" description="Helical" evidence="1">
    <location>
        <begin position="48"/>
        <end position="67"/>
    </location>
</feature>
<evidence type="ECO:0000313" key="2">
    <source>
        <dbReference type="EMBL" id="SDQ98410.1"/>
    </source>
</evidence>
<dbReference type="Proteomes" id="UP000199627">
    <property type="component" value="Unassembled WGS sequence"/>
</dbReference>
<keyword evidence="3" id="KW-1185">Reference proteome</keyword>
<feature type="transmembrane region" description="Helical" evidence="1">
    <location>
        <begin position="21"/>
        <end position="42"/>
    </location>
</feature>
<keyword evidence="1" id="KW-1133">Transmembrane helix</keyword>
<evidence type="ECO:0000313" key="3">
    <source>
        <dbReference type="Proteomes" id="UP000199627"/>
    </source>
</evidence>
<keyword evidence="1" id="KW-0472">Membrane</keyword>
<proteinExistence type="predicted"/>
<keyword evidence="1" id="KW-0812">Transmembrane</keyword>
<evidence type="ECO:0000256" key="1">
    <source>
        <dbReference type="SAM" id="Phobius"/>
    </source>
</evidence>
<dbReference type="EMBL" id="FNKL01000004">
    <property type="protein sequence ID" value="SDQ98410.1"/>
    <property type="molecule type" value="Genomic_DNA"/>
</dbReference>
<reference evidence="3" key="1">
    <citation type="submission" date="2016-10" db="EMBL/GenBank/DDBJ databases">
        <authorList>
            <person name="Varghese N."/>
            <person name="Submissions S."/>
        </authorList>
    </citation>
    <scope>NUCLEOTIDE SEQUENCE [LARGE SCALE GENOMIC DNA]</scope>
    <source>
        <strain evidence="3">DSM 17072</strain>
    </source>
</reference>
<gene>
    <name evidence="2" type="ORF">SAMN05421664_2980</name>
</gene>
<feature type="transmembrane region" description="Helical" evidence="1">
    <location>
        <begin position="205"/>
        <end position="229"/>
    </location>
</feature>
<accession>A0A1H1FBX3</accession>
<organism evidence="2 3">
    <name type="scientific">Chryseobacterium soldanellicola</name>
    <dbReference type="NCBI Taxonomy" id="311333"/>
    <lineage>
        <taxon>Bacteria</taxon>
        <taxon>Pseudomonadati</taxon>
        <taxon>Bacteroidota</taxon>
        <taxon>Flavobacteriia</taxon>
        <taxon>Flavobacteriales</taxon>
        <taxon>Weeksellaceae</taxon>
        <taxon>Chryseobacterium group</taxon>
        <taxon>Chryseobacterium</taxon>
    </lineage>
</organism>
<sequence>MQALSGYVIWPKIHTAMIHPLFFNQKLSVAVVLVITIVAPIAGYFSIGLPPVIIVGGSACIAFICWYKTYLKNPVSSSVILPLFVLTVAALQIHIIEEYQMGFALAMSRLFGIPWSEKSFLMVFALVGPTVYTLTSLGLYYRIPIAGFVAWFIFIGPGVAEFSHFIFPLLKPDLLANDPHPITDSIAGSVIENMPNYYYKTTGKYYFPGMWTAVLPMIPGCFALIRLFLLQKKPNSSGQIK</sequence>
<feature type="transmembrane region" description="Helical" evidence="1">
    <location>
        <begin position="148"/>
        <end position="167"/>
    </location>
</feature>
<feature type="transmembrane region" description="Helical" evidence="1">
    <location>
        <begin position="120"/>
        <end position="141"/>
    </location>
</feature>
<dbReference type="AlphaFoldDB" id="A0A1H1FBX3"/>
<protein>
    <submittedName>
        <fullName evidence="2">Uncharacterized protein</fullName>
    </submittedName>
</protein>